<keyword evidence="5 11" id="KW-0812">Transmembrane</keyword>
<dbReference type="RefSeq" id="WP_084303292.1">
    <property type="nucleotide sequence ID" value="NZ_FNDG01000002.1"/>
</dbReference>
<dbReference type="Pfam" id="PF07715">
    <property type="entry name" value="Plug"/>
    <property type="match status" value="1"/>
</dbReference>
<evidence type="ECO:0000256" key="3">
    <source>
        <dbReference type="ARBA" id="ARBA00022452"/>
    </source>
</evidence>
<accession>A0A1G7Z740</accession>
<reference evidence="16 17" key="1">
    <citation type="submission" date="2016-10" db="EMBL/GenBank/DDBJ databases">
        <authorList>
            <person name="de Groot N.N."/>
        </authorList>
    </citation>
    <scope>NUCLEOTIDE SEQUENCE [LARGE SCALE GENOMIC DNA]</scope>
    <source>
        <strain evidence="16 17">LMG 18387</strain>
    </source>
</reference>
<keyword evidence="9 11" id="KW-0472">Membrane</keyword>
<feature type="chain" id="PRO_5011489507" evidence="13">
    <location>
        <begin position="31"/>
        <end position="764"/>
    </location>
</feature>
<keyword evidence="6" id="KW-0408">Iron</keyword>
<dbReference type="SUPFAM" id="SSF56935">
    <property type="entry name" value="Porins"/>
    <property type="match status" value="1"/>
</dbReference>
<keyword evidence="10 11" id="KW-0998">Cell outer membrane</keyword>
<comment type="similarity">
    <text evidence="11 12">Belongs to the TonB-dependent receptor family.</text>
</comment>
<comment type="subcellular location">
    <subcellularLocation>
        <location evidence="1 11">Cell outer membrane</location>
        <topology evidence="1 11">Multi-pass membrane protein</topology>
    </subcellularLocation>
</comment>
<keyword evidence="16" id="KW-0675">Receptor</keyword>
<evidence type="ECO:0000256" key="12">
    <source>
        <dbReference type="RuleBase" id="RU003357"/>
    </source>
</evidence>
<dbReference type="PANTHER" id="PTHR32552">
    <property type="entry name" value="FERRICHROME IRON RECEPTOR-RELATED"/>
    <property type="match status" value="1"/>
</dbReference>
<evidence type="ECO:0000256" key="7">
    <source>
        <dbReference type="ARBA" id="ARBA00023065"/>
    </source>
</evidence>
<sequence>MSIPFKSQPKPLALAIVLASAGVFMATAQAQTTPASSQPTDGVTVQPAAALPGAALPKVVVTAQRRQEAAQDIGAAISVIGGEALKEKGVSTVNDLQHATPSLEIEPAFGSGQPQFRLRGIGFIDYTSNNSSSVGVSVDDVSFALPIQTQGVLFDVDRVEVLRGPQGTLYGRNTTGGTVNFITNRPTRELEAGISSEYGSYNAWTTEGFVSGSLADNLRGRLSFIRDDGGAWQKNRETGQSLGDKDKLAVRGQLEWDITDNFDAHLTLQHAYDKSESQGLRLFEDYNQPGRSIASDSNRRHTGWSLRPEFAAAAGVSGGAKPHVDNTNDTASLALNWHLDGNLVLTSISAYNELRRRELGDWDATSNADSDEYFDDRVSSFTQELRLGSDERQRLNWVSGLYYSQDRLNEKFNSDFTDRLNFMTRTSYVQKVKTMGAFGQVDYAITDRLKGIVGLRQEYEQRSLDNYFSGFIDGTQFNGSNVNPFPQHTSFSNNGTSGKVALEYQLSPASLIYASFSRGYKSGGYTAHNSGNVLALEAFKPEAVNAFEVGFKSDLTDSLRLNGALFYYGYHDQQVLSTVWSQQSSSLVGSFVNAPRSRIVGGELELLWQPIHGLEIQQYLGYKEGKYTDDFLAVNGTATVAAGGEVYNNYKGEQLSFPKLSYGGSIAYTWPVAEFDVRAETNFSYRDEYKQLLLLGPNYTLDPYWLVNANLTVSPRNGNWSAGVWARNLLDKEYDLTRNFFLPGTSVAAAGEPRSVGLRVSYNY</sequence>
<dbReference type="GO" id="GO:0009279">
    <property type="term" value="C:cell outer membrane"/>
    <property type="evidence" value="ECO:0007669"/>
    <property type="project" value="UniProtKB-SubCell"/>
</dbReference>
<feature type="domain" description="TonB-dependent receptor-like beta-barrel" evidence="14">
    <location>
        <begin position="292"/>
        <end position="729"/>
    </location>
</feature>
<dbReference type="PANTHER" id="PTHR32552:SF81">
    <property type="entry name" value="TONB-DEPENDENT OUTER MEMBRANE RECEPTOR"/>
    <property type="match status" value="1"/>
</dbReference>
<proteinExistence type="inferred from homology"/>
<evidence type="ECO:0000256" key="8">
    <source>
        <dbReference type="ARBA" id="ARBA00023077"/>
    </source>
</evidence>
<evidence type="ECO:0000256" key="13">
    <source>
        <dbReference type="SAM" id="SignalP"/>
    </source>
</evidence>
<dbReference type="InterPro" id="IPR012910">
    <property type="entry name" value="Plug_dom"/>
</dbReference>
<protein>
    <submittedName>
        <fullName evidence="16">Outer membrane receptor proteins, mostly Fe transport</fullName>
    </submittedName>
</protein>
<feature type="signal peptide" evidence="13">
    <location>
        <begin position="1"/>
        <end position="30"/>
    </location>
</feature>
<dbReference type="STRING" id="29435.SAMN05216588_102225"/>
<evidence type="ECO:0000259" key="15">
    <source>
        <dbReference type="Pfam" id="PF07715"/>
    </source>
</evidence>
<evidence type="ECO:0000259" key="14">
    <source>
        <dbReference type="Pfam" id="PF00593"/>
    </source>
</evidence>
<keyword evidence="2 11" id="KW-0813">Transport</keyword>
<dbReference type="EMBL" id="FNDG01000002">
    <property type="protein sequence ID" value="SDH04316.1"/>
    <property type="molecule type" value="Genomic_DNA"/>
</dbReference>
<dbReference type="Proteomes" id="UP000198606">
    <property type="component" value="Unassembled WGS sequence"/>
</dbReference>
<name>A0A1G7Z740_9GAMM</name>
<dbReference type="Gene3D" id="2.40.170.20">
    <property type="entry name" value="TonB-dependent receptor, beta-barrel domain"/>
    <property type="match status" value="1"/>
</dbReference>
<feature type="domain" description="TonB-dependent receptor plug" evidence="15">
    <location>
        <begin position="70"/>
        <end position="178"/>
    </location>
</feature>
<evidence type="ECO:0000256" key="11">
    <source>
        <dbReference type="PROSITE-ProRule" id="PRU01360"/>
    </source>
</evidence>
<dbReference type="InterPro" id="IPR036942">
    <property type="entry name" value="Beta-barrel_TonB_sf"/>
</dbReference>
<evidence type="ECO:0000256" key="9">
    <source>
        <dbReference type="ARBA" id="ARBA00023136"/>
    </source>
</evidence>
<keyword evidence="13" id="KW-0732">Signal</keyword>
<keyword evidence="3 11" id="KW-1134">Transmembrane beta strand</keyword>
<dbReference type="Pfam" id="PF00593">
    <property type="entry name" value="TonB_dep_Rec_b-barrel"/>
    <property type="match status" value="1"/>
</dbReference>
<evidence type="ECO:0000256" key="10">
    <source>
        <dbReference type="ARBA" id="ARBA00023237"/>
    </source>
</evidence>
<evidence type="ECO:0000256" key="6">
    <source>
        <dbReference type="ARBA" id="ARBA00023004"/>
    </source>
</evidence>
<evidence type="ECO:0000256" key="2">
    <source>
        <dbReference type="ARBA" id="ARBA00022448"/>
    </source>
</evidence>
<keyword evidence="8 12" id="KW-0798">TonB box</keyword>
<organism evidence="16 17">
    <name type="scientific">Phytopseudomonas flavescens</name>
    <dbReference type="NCBI Taxonomy" id="29435"/>
    <lineage>
        <taxon>Bacteria</taxon>
        <taxon>Pseudomonadati</taxon>
        <taxon>Pseudomonadota</taxon>
        <taxon>Gammaproteobacteria</taxon>
        <taxon>Pseudomonadales</taxon>
        <taxon>Pseudomonadaceae</taxon>
        <taxon>Phytopseudomonas</taxon>
    </lineage>
</organism>
<keyword evidence="4" id="KW-0410">Iron transport</keyword>
<evidence type="ECO:0000256" key="4">
    <source>
        <dbReference type="ARBA" id="ARBA00022496"/>
    </source>
</evidence>
<dbReference type="InterPro" id="IPR039426">
    <property type="entry name" value="TonB-dep_rcpt-like"/>
</dbReference>
<evidence type="ECO:0000313" key="17">
    <source>
        <dbReference type="Proteomes" id="UP000198606"/>
    </source>
</evidence>
<keyword evidence="7" id="KW-0406">Ion transport</keyword>
<dbReference type="GO" id="GO:0006826">
    <property type="term" value="P:iron ion transport"/>
    <property type="evidence" value="ECO:0007669"/>
    <property type="project" value="UniProtKB-KW"/>
</dbReference>
<gene>
    <name evidence="16" type="ORF">SAMN05216588_102225</name>
</gene>
<dbReference type="InterPro" id="IPR000531">
    <property type="entry name" value="Beta-barrel_TonB"/>
</dbReference>
<dbReference type="PROSITE" id="PS52016">
    <property type="entry name" value="TONB_DEPENDENT_REC_3"/>
    <property type="match status" value="1"/>
</dbReference>
<evidence type="ECO:0000313" key="16">
    <source>
        <dbReference type="EMBL" id="SDH04316.1"/>
    </source>
</evidence>
<evidence type="ECO:0000256" key="5">
    <source>
        <dbReference type="ARBA" id="ARBA00022692"/>
    </source>
</evidence>
<evidence type="ECO:0000256" key="1">
    <source>
        <dbReference type="ARBA" id="ARBA00004571"/>
    </source>
</evidence>
<dbReference type="AlphaFoldDB" id="A0A1G7Z740"/>